<evidence type="ECO:0000313" key="1">
    <source>
        <dbReference type="EMBL" id="AUQ99102.1"/>
    </source>
</evidence>
<dbReference type="InterPro" id="IPR050697">
    <property type="entry name" value="Adenylyl/Guanylyl_Cyclase_3/4"/>
</dbReference>
<dbReference type="SUPFAM" id="SSF55073">
    <property type="entry name" value="Nucleotide cyclase"/>
    <property type="match status" value="1"/>
</dbReference>
<dbReference type="PANTHER" id="PTHR43081">
    <property type="entry name" value="ADENYLATE CYCLASE, TERMINAL-DIFFERENTIATION SPECIFIC-RELATED"/>
    <property type="match status" value="1"/>
</dbReference>
<organism evidence="1 2">
    <name type="scientific">Phaeobacter inhibens</name>
    <dbReference type="NCBI Taxonomy" id="221822"/>
    <lineage>
        <taxon>Bacteria</taxon>
        <taxon>Pseudomonadati</taxon>
        <taxon>Pseudomonadota</taxon>
        <taxon>Alphaproteobacteria</taxon>
        <taxon>Rhodobacterales</taxon>
        <taxon>Roseobacteraceae</taxon>
        <taxon>Phaeobacter</taxon>
    </lineage>
</organism>
<dbReference type="GO" id="GO:0006171">
    <property type="term" value="P:cAMP biosynthetic process"/>
    <property type="evidence" value="ECO:0007669"/>
    <property type="project" value="TreeGrafter"/>
</dbReference>
<dbReference type="Proteomes" id="UP000236447">
    <property type="component" value="Chromosome"/>
</dbReference>
<evidence type="ECO:0000313" key="2">
    <source>
        <dbReference type="Proteomes" id="UP000236447"/>
    </source>
</evidence>
<dbReference type="EMBL" id="CP010725">
    <property type="protein sequence ID" value="AUQ99102.1"/>
    <property type="molecule type" value="Genomic_DNA"/>
</dbReference>
<dbReference type="InterPro" id="IPR001054">
    <property type="entry name" value="A/G_cyclase"/>
</dbReference>
<dbReference type="RefSeq" id="WP_102858587.1">
    <property type="nucleotide sequence ID" value="NZ_CP010725.1"/>
</dbReference>
<dbReference type="SUPFAM" id="SSF48452">
    <property type="entry name" value="TPR-like"/>
    <property type="match status" value="1"/>
</dbReference>
<dbReference type="Gene3D" id="3.40.50.10070">
    <property type="entry name" value="TolB, N-terminal domain"/>
    <property type="match status" value="1"/>
</dbReference>
<dbReference type="InterPro" id="IPR029787">
    <property type="entry name" value="Nucleotide_cyclase"/>
</dbReference>
<reference evidence="1 2" key="1">
    <citation type="journal article" date="2017" name="Front. Microbiol.">
        <title>Phaeobacter piscinae sp. nov., a species of the Roseobacter group and potential aquaculture probiont.</title>
        <authorList>
            <person name="Sonnenschein E.C."/>
            <person name="Phippen C.B.W."/>
            <person name="Nielsen K.F."/>
            <person name="Mateiu R.V."/>
            <person name="Melchiorsen J."/>
            <person name="Gram L."/>
            <person name="Overmann J."/>
            <person name="Freese H.M."/>
        </authorList>
    </citation>
    <scope>NUCLEOTIDE SEQUENCE [LARGE SCALE GENOMIC DNA]</scope>
    <source>
        <strain evidence="1 2">P88</strain>
    </source>
</reference>
<gene>
    <name evidence="1" type="ORF">PhaeoP88_01729</name>
</gene>
<dbReference type="InterPro" id="IPR011990">
    <property type="entry name" value="TPR-like_helical_dom_sf"/>
</dbReference>
<dbReference type="Gene3D" id="1.25.40.10">
    <property type="entry name" value="Tetratricopeptide repeat domain"/>
    <property type="match status" value="2"/>
</dbReference>
<dbReference type="Gene3D" id="3.30.70.1230">
    <property type="entry name" value="Nucleotide cyclase"/>
    <property type="match status" value="1"/>
</dbReference>
<dbReference type="PANTHER" id="PTHR43081:SF19">
    <property type="entry name" value="PH-SENSITIVE ADENYLATE CYCLASE RV1264"/>
    <property type="match status" value="1"/>
</dbReference>
<protein>
    <submittedName>
        <fullName evidence="1">Putative adenylate cyclase</fullName>
    </submittedName>
</protein>
<dbReference type="SUPFAM" id="SSF52964">
    <property type="entry name" value="TolB, N-terminal domain"/>
    <property type="match status" value="1"/>
</dbReference>
<dbReference type="AlphaFoldDB" id="A0A2I7KMA5"/>
<accession>A0A2I7KMA5</accession>
<name>A0A2I7KMA5_9RHOB</name>
<dbReference type="GO" id="GO:0035556">
    <property type="term" value="P:intracellular signal transduction"/>
    <property type="evidence" value="ECO:0007669"/>
    <property type="project" value="InterPro"/>
</dbReference>
<dbReference type="CDD" id="cd07302">
    <property type="entry name" value="CHD"/>
    <property type="match status" value="1"/>
</dbReference>
<proteinExistence type="predicted"/>
<sequence length="590" mass="65789">MQGPIPTILPKISTRLTAFAFADVADYTRHIEISTTDTVRRWCHLRDTVLLDELKRYDGVRRSDAGDALLVEFSSATDAVQWAMAVQDRLGQQNDDANPMKIRIGVNIDDVIDDQGTVQSDGVVIASRIHQLADPGTVVVTKMVRDIVRGKLSLRFHDLGSPLLKNIDRPVQVYQVCDGSGDTVPLHPHADWKNRPTLAVLPFQDRGAQAEEQYFGDGITEEIISGVSRSRTMFVMARTSTLKFRGSNENPAEIGRGLGVSYLLTGSVDRHGDQLRIFVELMDVLRNRAIWAQTYRGDLQELFAFQDEIASGVLAMLEPKVLSTEAEHISARSTDSLDAYKCVLRALARLYQLDDHSYEEAIALLERAVSLDPKYPQAHAYLAWCMNFFLAEGHSHNPRDDILTMINHSRRAVELDPDDALTLSVRAHVLSLHENSPEDALELFEDALAHNMNLPLAWGLSATTYAYLGDGAEARDRLLNVWRLAPYDPLSFFFLTAAGLAEFVDDNLPEAIRFLKNARRNKPRFMASLRLLAASFALSGQAENAHKVAQEILALDPGFSVSKFATWYPLKSKEALDRLIDGLIRAGLPE</sequence>
<reference evidence="1 2" key="2">
    <citation type="journal article" date="2017" name="Genome Biol. Evol.">
        <title>Trajectories and Drivers of Genome Evolution in Surface-Associated Marine Phaeobacter.</title>
        <authorList>
            <person name="Freese H.M."/>
            <person name="Sikorski J."/>
            <person name="Bunk B."/>
            <person name="Scheuner C."/>
            <person name="Meier-Kolthoff J.P."/>
            <person name="Sproer C."/>
            <person name="Gram L."/>
            <person name="Overmann J."/>
        </authorList>
    </citation>
    <scope>NUCLEOTIDE SEQUENCE [LARGE SCALE GENOMIC DNA]</scope>
    <source>
        <strain evidence="1 2">P88</strain>
    </source>
</reference>
<dbReference type="GO" id="GO:0004016">
    <property type="term" value="F:adenylate cyclase activity"/>
    <property type="evidence" value="ECO:0007669"/>
    <property type="project" value="UniProtKB-ARBA"/>
</dbReference>